<proteinExistence type="predicted"/>
<keyword evidence="2" id="KW-1185">Reference proteome</keyword>
<name>A0ABV6U1L9_9ACTN</name>
<dbReference type="InterPro" id="IPR005624">
    <property type="entry name" value="PduO/GlcC-like"/>
</dbReference>
<dbReference type="EMBL" id="JBHMQT010000012">
    <property type="protein sequence ID" value="MFC0862308.1"/>
    <property type="molecule type" value="Genomic_DNA"/>
</dbReference>
<dbReference type="Gene3D" id="3.30.450.150">
    <property type="entry name" value="Haem-degrading domain"/>
    <property type="match status" value="1"/>
</dbReference>
<evidence type="ECO:0000313" key="2">
    <source>
        <dbReference type="Proteomes" id="UP001589870"/>
    </source>
</evidence>
<comment type="caution">
    <text evidence="1">The sequence shown here is derived from an EMBL/GenBank/DDBJ whole genome shotgun (WGS) entry which is preliminary data.</text>
</comment>
<organism evidence="1 2">
    <name type="scientific">Sphaerimonospora cavernae</name>
    <dbReference type="NCBI Taxonomy" id="1740611"/>
    <lineage>
        <taxon>Bacteria</taxon>
        <taxon>Bacillati</taxon>
        <taxon>Actinomycetota</taxon>
        <taxon>Actinomycetes</taxon>
        <taxon>Streptosporangiales</taxon>
        <taxon>Streptosporangiaceae</taxon>
        <taxon>Sphaerimonospora</taxon>
    </lineage>
</organism>
<dbReference type="SUPFAM" id="SSF143744">
    <property type="entry name" value="GlcG-like"/>
    <property type="match status" value="1"/>
</dbReference>
<dbReference type="RefSeq" id="WP_394300522.1">
    <property type="nucleotide sequence ID" value="NZ_JBHMQT010000012.1"/>
</dbReference>
<evidence type="ECO:0000313" key="1">
    <source>
        <dbReference type="EMBL" id="MFC0862308.1"/>
    </source>
</evidence>
<dbReference type="InterPro" id="IPR038084">
    <property type="entry name" value="PduO/GlcC-like_sf"/>
</dbReference>
<dbReference type="InterPro" id="IPR052517">
    <property type="entry name" value="GlcG_carb_metab_protein"/>
</dbReference>
<accession>A0ABV6U1L9</accession>
<protein>
    <submittedName>
        <fullName evidence="1">Heme-binding protein</fullName>
    </submittedName>
</protein>
<dbReference type="Proteomes" id="UP001589870">
    <property type="component" value="Unassembled WGS sequence"/>
</dbReference>
<dbReference type="Pfam" id="PF03928">
    <property type="entry name" value="HbpS-like"/>
    <property type="match status" value="1"/>
</dbReference>
<sequence>MEFLTVAGEVVNAAIEAARSRGVDIAVVVLDPTFTVAAAARMDGCPKAMYRVAEAKAYTALNFGAGSAEMKKLIVMENKAIMQRLDPMLAFLGGGLPITREGGVVGAVGVSGGTEEQDVECARAALSRLAP</sequence>
<dbReference type="PANTHER" id="PTHR34309:SF1">
    <property type="entry name" value="PROTEIN GLCG"/>
    <property type="match status" value="1"/>
</dbReference>
<dbReference type="PANTHER" id="PTHR34309">
    <property type="entry name" value="SLR1406 PROTEIN"/>
    <property type="match status" value="1"/>
</dbReference>
<gene>
    <name evidence="1" type="ORF">ACFHYQ_08365</name>
</gene>
<reference evidence="1 2" key="1">
    <citation type="submission" date="2024-09" db="EMBL/GenBank/DDBJ databases">
        <authorList>
            <person name="Sun Q."/>
            <person name="Mori K."/>
        </authorList>
    </citation>
    <scope>NUCLEOTIDE SEQUENCE [LARGE SCALE GENOMIC DNA]</scope>
    <source>
        <strain evidence="1 2">TBRC 1851</strain>
    </source>
</reference>